<organism evidence="9">
    <name type="scientific">Talaromyces marneffei PM1</name>
    <dbReference type="NCBI Taxonomy" id="1077442"/>
    <lineage>
        <taxon>Eukaryota</taxon>
        <taxon>Fungi</taxon>
        <taxon>Dikarya</taxon>
        <taxon>Ascomycota</taxon>
        <taxon>Pezizomycotina</taxon>
        <taxon>Eurotiomycetes</taxon>
        <taxon>Eurotiomycetidae</taxon>
        <taxon>Eurotiales</taxon>
        <taxon>Trichocomaceae</taxon>
        <taxon>Talaromyces</taxon>
        <taxon>Talaromyces sect. Talaromyces</taxon>
    </lineage>
</organism>
<keyword evidence="7 8" id="KW-0472">Membrane</keyword>
<feature type="transmembrane region" description="Helical" evidence="8">
    <location>
        <begin position="282"/>
        <end position="304"/>
    </location>
</feature>
<dbReference type="Pfam" id="PF06027">
    <property type="entry name" value="SLC35F"/>
    <property type="match status" value="1"/>
</dbReference>
<keyword evidence="4 8" id="KW-0812">Transmembrane</keyword>
<keyword evidence="5" id="KW-0256">Endoplasmic reticulum</keyword>
<evidence type="ECO:0000256" key="3">
    <source>
        <dbReference type="ARBA" id="ARBA00022448"/>
    </source>
</evidence>
<comment type="similarity">
    <text evidence="2">Belongs to the SLC35F solute transporter family.</text>
</comment>
<dbReference type="EMBL" id="JPOX01000022">
    <property type="protein sequence ID" value="KFX45685.1"/>
    <property type="molecule type" value="Genomic_DNA"/>
</dbReference>
<evidence type="ECO:0000256" key="4">
    <source>
        <dbReference type="ARBA" id="ARBA00022692"/>
    </source>
</evidence>
<dbReference type="GO" id="GO:0016020">
    <property type="term" value="C:membrane"/>
    <property type="evidence" value="ECO:0007669"/>
    <property type="project" value="UniProtKB-SubCell"/>
</dbReference>
<evidence type="ECO:0000256" key="1">
    <source>
        <dbReference type="ARBA" id="ARBA00004477"/>
    </source>
</evidence>
<dbReference type="HOGENOM" id="CLU_039639_4_1_1"/>
<name>A0A093V0G2_TALMA</name>
<keyword evidence="6 8" id="KW-1133">Transmembrane helix</keyword>
<feature type="transmembrane region" description="Helical" evidence="8">
    <location>
        <begin position="221"/>
        <end position="241"/>
    </location>
</feature>
<gene>
    <name evidence="9" type="ORF">GQ26_0220830</name>
</gene>
<dbReference type="GO" id="GO:0022857">
    <property type="term" value="F:transmembrane transporter activity"/>
    <property type="evidence" value="ECO:0007669"/>
    <property type="project" value="InterPro"/>
</dbReference>
<feature type="transmembrane region" description="Helical" evidence="8">
    <location>
        <begin position="337"/>
        <end position="355"/>
    </location>
</feature>
<dbReference type="InterPro" id="IPR009262">
    <property type="entry name" value="SLC35_F1/F2/F6"/>
</dbReference>
<dbReference type="PANTHER" id="PTHR14233">
    <property type="entry name" value="DUF914-RELATED"/>
    <property type="match status" value="1"/>
</dbReference>
<dbReference type="InterPro" id="IPR037185">
    <property type="entry name" value="EmrE-like"/>
</dbReference>
<feature type="transmembrane region" description="Helical" evidence="8">
    <location>
        <begin position="253"/>
        <end position="270"/>
    </location>
</feature>
<evidence type="ECO:0000256" key="5">
    <source>
        <dbReference type="ARBA" id="ARBA00022824"/>
    </source>
</evidence>
<dbReference type="AlphaFoldDB" id="A0A093V0G2"/>
<evidence type="ECO:0000256" key="8">
    <source>
        <dbReference type="SAM" id="Phobius"/>
    </source>
</evidence>
<comment type="caution">
    <text evidence="9">The sequence shown here is derived from an EMBL/GenBank/DDBJ whole genome shotgun (WGS) entry which is preliminary data.</text>
</comment>
<feature type="transmembrane region" description="Helical" evidence="8">
    <location>
        <begin position="182"/>
        <end position="201"/>
    </location>
</feature>
<reference evidence="9" key="1">
    <citation type="journal article" date="2014" name="PLoS Genet.">
        <title>Signature Gene Expression Reveals Novel Clues to the Molecular Mechanisms of Dimorphic Transition in Penicillium marneffei.</title>
        <authorList>
            <person name="Yang E."/>
            <person name="Wang G."/>
            <person name="Cai J."/>
            <person name="Woo P.C."/>
            <person name="Lau S.K."/>
            <person name="Yuen K.-Y."/>
            <person name="Chow W.-N."/>
            <person name="Lin X."/>
        </authorList>
    </citation>
    <scope>NUCLEOTIDE SEQUENCE [LARGE SCALE GENOMIC DNA]</scope>
    <source>
        <strain evidence="9">PM1</strain>
    </source>
</reference>
<comment type="subcellular location">
    <subcellularLocation>
        <location evidence="1">Endoplasmic reticulum membrane</location>
        <topology evidence="1">Multi-pass membrane protein</topology>
    </subcellularLocation>
</comment>
<dbReference type="PANTHER" id="PTHR14233:SF4">
    <property type="entry name" value="SOLUTE CARRIER FAMILY 35 MEMBER F2"/>
    <property type="match status" value="1"/>
</dbReference>
<evidence type="ECO:0000256" key="6">
    <source>
        <dbReference type="ARBA" id="ARBA00022989"/>
    </source>
</evidence>
<evidence type="ECO:0000256" key="2">
    <source>
        <dbReference type="ARBA" id="ARBA00007863"/>
    </source>
</evidence>
<evidence type="ECO:0000256" key="7">
    <source>
        <dbReference type="ARBA" id="ARBA00023136"/>
    </source>
</evidence>
<dbReference type="InterPro" id="IPR052221">
    <property type="entry name" value="SLC35F_Transporter"/>
</dbReference>
<feature type="transmembrane region" description="Helical" evidence="8">
    <location>
        <begin position="154"/>
        <end position="175"/>
    </location>
</feature>
<feature type="transmembrane region" description="Helical" evidence="8">
    <location>
        <begin position="96"/>
        <end position="116"/>
    </location>
</feature>
<feature type="transmembrane region" description="Helical" evidence="8">
    <location>
        <begin position="311"/>
        <end position="331"/>
    </location>
</feature>
<evidence type="ECO:0000313" key="9">
    <source>
        <dbReference type="EMBL" id="KFX45685.1"/>
    </source>
</evidence>
<dbReference type="eggNOG" id="KOG2766">
    <property type="taxonomic scope" value="Eukaryota"/>
</dbReference>
<feature type="transmembrane region" description="Helical" evidence="8">
    <location>
        <begin position="59"/>
        <end position="76"/>
    </location>
</feature>
<proteinExistence type="inferred from homology"/>
<keyword evidence="3" id="KW-0813">Transport</keyword>
<protein>
    <submittedName>
        <fullName evidence="9">Putative solute carrier family 35 member</fullName>
    </submittedName>
</protein>
<sequence>MADSEPLIAARENPDNVPESQYDALLGQERTEQSDEEDLKVVAGNDRKGLLAYLRTRDFWTVLLLGQALAILNTSSSTFTSLLEAQGTSIPAFQTFFNYAVLNIVFTSFTIYKYGFKRWGQLARNDGWKYILFAFCDVEGNYFIVLAYRYTTILSAQLINFWAIVVVVALSFFMLHVRYHHMQLLGIFICIGGMGILLVSDHLTGSLAEGRKAIDAVKGDLFALLAATFYGFSNVVEEYFVSKRPMYEVIGQLAFWATIINGVQATMFDRSSFESATWNGPVIGYLFGYTICLASFYTTAPLIYRLASAAFMNISMLTGNFWGVLIGVFVLKLRIHWLYPIAFVLILLGQFVYYLGQRRGSALGEARKPWLGRNQEQGVSGIFTARRRIDRAQHAVGVSVLQTRCGMNRAHAWLLIPM</sequence>
<dbReference type="SUPFAM" id="SSF103481">
    <property type="entry name" value="Multidrug resistance efflux transporter EmrE"/>
    <property type="match status" value="1"/>
</dbReference>
<accession>A0A093V0G2</accession>
<feature type="transmembrane region" description="Helical" evidence="8">
    <location>
        <begin position="128"/>
        <end position="148"/>
    </location>
</feature>